<feature type="transmembrane region" description="Helical" evidence="1">
    <location>
        <begin position="20"/>
        <end position="40"/>
    </location>
</feature>
<protein>
    <submittedName>
        <fullName evidence="2">Uncharacterized protein</fullName>
    </submittedName>
</protein>
<dbReference type="OrthoDB" id="5185710at2"/>
<dbReference type="EMBL" id="LT629791">
    <property type="protein sequence ID" value="SDU63761.1"/>
    <property type="molecule type" value="Genomic_DNA"/>
</dbReference>
<proteinExistence type="predicted"/>
<dbReference type="Proteomes" id="UP000182977">
    <property type="component" value="Chromosome I"/>
</dbReference>
<name>A0A1H2K5M3_9ACTN</name>
<accession>A0A1H2K5M3</accession>
<feature type="transmembrane region" description="Helical" evidence="1">
    <location>
        <begin position="92"/>
        <end position="112"/>
    </location>
</feature>
<keyword evidence="1" id="KW-1133">Transmembrane helix</keyword>
<keyword evidence="1" id="KW-0472">Membrane</keyword>
<reference evidence="3" key="1">
    <citation type="submission" date="2016-10" db="EMBL/GenBank/DDBJ databases">
        <authorList>
            <person name="Varghese N."/>
            <person name="Submissions S."/>
        </authorList>
    </citation>
    <scope>NUCLEOTIDE SEQUENCE [LARGE SCALE GENOMIC DNA]</scope>
    <source>
        <strain evidence="3">DSM 45079</strain>
    </source>
</reference>
<dbReference type="RefSeq" id="WP_046768136.1">
    <property type="nucleotide sequence ID" value="NZ_KQ061224.1"/>
</dbReference>
<keyword evidence="1" id="KW-0812">Transmembrane</keyword>
<evidence type="ECO:0000313" key="3">
    <source>
        <dbReference type="Proteomes" id="UP000182977"/>
    </source>
</evidence>
<evidence type="ECO:0000256" key="1">
    <source>
        <dbReference type="SAM" id="Phobius"/>
    </source>
</evidence>
<sequence length="160" mass="16563">MSTPTSPGEGAPTDVLGRALRLVSFAMLAGVVVIATVAVFTVGDEAGTSTDAFGQLLVSVVFVAAAIFVPRRMVRPWPATAEPDEVKAAGQLRGAAFLSLVFAELPTLIGLVNSFARGVWLPVAIGALFSVAGLLLTAPTADRMREWLARLESAGARTGL</sequence>
<dbReference type="AlphaFoldDB" id="A0A1H2K5M3"/>
<organism evidence="2 3">
    <name type="scientific">Jiangella alkaliphila</name>
    <dbReference type="NCBI Taxonomy" id="419479"/>
    <lineage>
        <taxon>Bacteria</taxon>
        <taxon>Bacillati</taxon>
        <taxon>Actinomycetota</taxon>
        <taxon>Actinomycetes</taxon>
        <taxon>Jiangellales</taxon>
        <taxon>Jiangellaceae</taxon>
        <taxon>Jiangella</taxon>
    </lineage>
</organism>
<feature type="transmembrane region" description="Helical" evidence="1">
    <location>
        <begin position="118"/>
        <end position="138"/>
    </location>
</feature>
<feature type="transmembrane region" description="Helical" evidence="1">
    <location>
        <begin position="52"/>
        <end position="71"/>
    </location>
</feature>
<dbReference type="STRING" id="419479.SAMN04488563_3433"/>
<evidence type="ECO:0000313" key="2">
    <source>
        <dbReference type="EMBL" id="SDU63761.1"/>
    </source>
</evidence>
<gene>
    <name evidence="2" type="ORF">SAMN04488563_3433</name>
</gene>
<keyword evidence="3" id="KW-1185">Reference proteome</keyword>